<evidence type="ECO:0000313" key="2">
    <source>
        <dbReference type="EMBL" id="OHA65174.1"/>
    </source>
</evidence>
<accession>A0A1G2QX20</accession>
<dbReference type="InterPro" id="IPR050712">
    <property type="entry name" value="NAD(P)H-dep_reductase"/>
</dbReference>
<dbReference type="EMBL" id="MHTT01000016">
    <property type="protein sequence ID" value="OHA65174.1"/>
    <property type="molecule type" value="Genomic_DNA"/>
</dbReference>
<dbReference type="InterPro" id="IPR029039">
    <property type="entry name" value="Flavoprotein-like_sf"/>
</dbReference>
<name>A0A1G2QX20_9BACT</name>
<feature type="domain" description="NADPH-dependent FMN reductase-like" evidence="1">
    <location>
        <begin position="7"/>
        <end position="153"/>
    </location>
</feature>
<reference evidence="2 3" key="1">
    <citation type="journal article" date="2016" name="Nat. Commun.">
        <title>Thousands of microbial genomes shed light on interconnected biogeochemical processes in an aquifer system.</title>
        <authorList>
            <person name="Anantharaman K."/>
            <person name="Brown C.T."/>
            <person name="Hug L.A."/>
            <person name="Sharon I."/>
            <person name="Castelle C.J."/>
            <person name="Probst A.J."/>
            <person name="Thomas B.C."/>
            <person name="Singh A."/>
            <person name="Wilkins M.J."/>
            <person name="Karaoz U."/>
            <person name="Brodie E.L."/>
            <person name="Williams K.H."/>
            <person name="Hubbard S.S."/>
            <person name="Banfield J.F."/>
        </authorList>
    </citation>
    <scope>NUCLEOTIDE SEQUENCE [LARGE SCALE GENOMIC DNA]</scope>
</reference>
<dbReference type="STRING" id="1802448.A2672_00810"/>
<dbReference type="Proteomes" id="UP000178065">
    <property type="component" value="Unassembled WGS sequence"/>
</dbReference>
<dbReference type="GO" id="GO:0016491">
    <property type="term" value="F:oxidoreductase activity"/>
    <property type="evidence" value="ECO:0007669"/>
    <property type="project" value="InterPro"/>
</dbReference>
<protein>
    <recommendedName>
        <fullName evidence="1">NADPH-dependent FMN reductase-like domain-containing protein</fullName>
    </recommendedName>
</protein>
<dbReference type="Gene3D" id="3.40.50.360">
    <property type="match status" value="1"/>
</dbReference>
<dbReference type="InterPro" id="IPR005025">
    <property type="entry name" value="FMN_Rdtase-like_dom"/>
</dbReference>
<dbReference type="SUPFAM" id="SSF52218">
    <property type="entry name" value="Flavoproteins"/>
    <property type="match status" value="1"/>
</dbReference>
<dbReference type="PANTHER" id="PTHR30543">
    <property type="entry name" value="CHROMATE REDUCTASE"/>
    <property type="match status" value="1"/>
</dbReference>
<evidence type="ECO:0000313" key="3">
    <source>
        <dbReference type="Proteomes" id="UP000178065"/>
    </source>
</evidence>
<dbReference type="GO" id="GO:0005829">
    <property type="term" value="C:cytosol"/>
    <property type="evidence" value="ECO:0007669"/>
    <property type="project" value="TreeGrafter"/>
</dbReference>
<dbReference type="GO" id="GO:0010181">
    <property type="term" value="F:FMN binding"/>
    <property type="evidence" value="ECO:0007669"/>
    <property type="project" value="TreeGrafter"/>
</dbReference>
<sequence>MQTSALKIQIIIGSTREGRAGEKVGQWVKKLAETRRDFTSEYIDLKDWALPFLTDPMPPSMGKYASEFTRRWSKKISGADGYIFVTPEYNHGYSAVLKNALDHVYQEWNNKPAAFVSYGGGAGGARAVEQLRQVAVELQMAPIREQVAIPIIWEAFDEGGMLKDAAGHKKKAENMFNQLVWWARALKAARENDRNV</sequence>
<dbReference type="PANTHER" id="PTHR30543:SF21">
    <property type="entry name" value="NAD(P)H-DEPENDENT FMN REDUCTASE LOT6"/>
    <property type="match status" value="1"/>
</dbReference>
<proteinExistence type="predicted"/>
<gene>
    <name evidence="2" type="ORF">A2672_00810</name>
</gene>
<dbReference type="AlphaFoldDB" id="A0A1G2QX20"/>
<comment type="caution">
    <text evidence="2">The sequence shown here is derived from an EMBL/GenBank/DDBJ whole genome shotgun (WGS) entry which is preliminary data.</text>
</comment>
<organism evidence="2 3">
    <name type="scientific">Candidatus Wildermuthbacteria bacterium RIFCSPHIGHO2_01_FULL_49_22b</name>
    <dbReference type="NCBI Taxonomy" id="1802448"/>
    <lineage>
        <taxon>Bacteria</taxon>
        <taxon>Candidatus Wildermuthiibacteriota</taxon>
    </lineage>
</organism>
<dbReference type="Pfam" id="PF03358">
    <property type="entry name" value="FMN_red"/>
    <property type="match status" value="1"/>
</dbReference>
<evidence type="ECO:0000259" key="1">
    <source>
        <dbReference type="Pfam" id="PF03358"/>
    </source>
</evidence>